<reference evidence="2 3" key="1">
    <citation type="submission" date="2021-06" db="EMBL/GenBank/DDBJ databases">
        <title>Caerostris darwini draft genome.</title>
        <authorList>
            <person name="Kono N."/>
            <person name="Arakawa K."/>
        </authorList>
    </citation>
    <scope>NUCLEOTIDE SEQUENCE [LARGE SCALE GENOMIC DNA]</scope>
</reference>
<organism evidence="2 3">
    <name type="scientific">Caerostris darwini</name>
    <dbReference type="NCBI Taxonomy" id="1538125"/>
    <lineage>
        <taxon>Eukaryota</taxon>
        <taxon>Metazoa</taxon>
        <taxon>Ecdysozoa</taxon>
        <taxon>Arthropoda</taxon>
        <taxon>Chelicerata</taxon>
        <taxon>Arachnida</taxon>
        <taxon>Araneae</taxon>
        <taxon>Araneomorphae</taxon>
        <taxon>Entelegynae</taxon>
        <taxon>Araneoidea</taxon>
        <taxon>Araneidae</taxon>
        <taxon>Caerostris</taxon>
    </lineage>
</organism>
<evidence type="ECO:0000256" key="1">
    <source>
        <dbReference type="SAM" id="MobiDB-lite"/>
    </source>
</evidence>
<dbReference type="Proteomes" id="UP001054837">
    <property type="component" value="Unassembled WGS sequence"/>
</dbReference>
<feature type="region of interest" description="Disordered" evidence="1">
    <location>
        <begin position="98"/>
        <end position="125"/>
    </location>
</feature>
<protein>
    <submittedName>
        <fullName evidence="2">Uncharacterized protein</fullName>
    </submittedName>
</protein>
<accession>A0AAV4SQR0</accession>
<dbReference type="EMBL" id="BPLQ01008099">
    <property type="protein sequence ID" value="GIY34820.1"/>
    <property type="molecule type" value="Genomic_DNA"/>
</dbReference>
<evidence type="ECO:0000313" key="3">
    <source>
        <dbReference type="Proteomes" id="UP001054837"/>
    </source>
</evidence>
<sequence>MFHKTPGWRYHIAKISSTPEIAFAMFQKRAISQIEVPAPLMNNPPTLNRAHSNECKGTFLKSSASSTKKSFRFFKSRRSEEEKHTALHLHVLSSQGLQVSPHESQIHRRLSLPPPLSAPSPKWMF</sequence>
<gene>
    <name evidence="2" type="ORF">CDAR_188001</name>
</gene>
<keyword evidence="3" id="KW-1185">Reference proteome</keyword>
<evidence type="ECO:0000313" key="2">
    <source>
        <dbReference type="EMBL" id="GIY34820.1"/>
    </source>
</evidence>
<comment type="caution">
    <text evidence="2">The sequence shown here is derived from an EMBL/GenBank/DDBJ whole genome shotgun (WGS) entry which is preliminary data.</text>
</comment>
<name>A0AAV4SQR0_9ARAC</name>
<proteinExistence type="predicted"/>
<dbReference type="AlphaFoldDB" id="A0AAV4SQR0"/>